<evidence type="ECO:0000313" key="12">
    <source>
        <dbReference type="EMBL" id="KAF9988270.1"/>
    </source>
</evidence>
<name>A0A9P6MBV9_9FUNG</name>
<dbReference type="EMBL" id="JAAAHW010003135">
    <property type="protein sequence ID" value="KAF9988270.1"/>
    <property type="molecule type" value="Genomic_DNA"/>
</dbReference>
<proteinExistence type="inferred from homology"/>
<dbReference type="PANTHER" id="PTHR22142:SF2">
    <property type="entry name" value="KINETOCHORE PROTEIN SPC24"/>
    <property type="match status" value="1"/>
</dbReference>
<evidence type="ECO:0000256" key="10">
    <source>
        <dbReference type="RuleBase" id="RU368011"/>
    </source>
</evidence>
<feature type="region of interest" description="Disordered" evidence="11">
    <location>
        <begin position="55"/>
        <end position="79"/>
    </location>
</feature>
<dbReference type="PANTHER" id="PTHR22142">
    <property type="match status" value="1"/>
</dbReference>
<dbReference type="GO" id="GO:0051301">
    <property type="term" value="P:cell division"/>
    <property type="evidence" value="ECO:0007669"/>
    <property type="project" value="UniProtKB-UniRule"/>
</dbReference>
<feature type="compositionally biased region" description="Polar residues" evidence="11">
    <location>
        <begin position="55"/>
        <end position="69"/>
    </location>
</feature>
<evidence type="ECO:0000256" key="7">
    <source>
        <dbReference type="ARBA" id="ARBA00023242"/>
    </source>
</evidence>
<evidence type="ECO:0000256" key="4">
    <source>
        <dbReference type="ARBA" id="ARBA00022776"/>
    </source>
</evidence>
<evidence type="ECO:0000256" key="1">
    <source>
        <dbReference type="ARBA" id="ARBA00007804"/>
    </source>
</evidence>
<feature type="region of interest" description="Disordered" evidence="11">
    <location>
        <begin position="127"/>
        <end position="170"/>
    </location>
</feature>
<dbReference type="GO" id="GO:0005634">
    <property type="term" value="C:nucleus"/>
    <property type="evidence" value="ECO:0007669"/>
    <property type="project" value="UniProtKB-SubCell"/>
</dbReference>
<evidence type="ECO:0000256" key="2">
    <source>
        <dbReference type="ARBA" id="ARBA00022454"/>
    </source>
</evidence>
<comment type="function">
    <text evidence="10">Acts as a component of the essential kinetochore-associated NDC80 complex, which is required for chromosome segregation and spindle checkpoint activity.</text>
</comment>
<dbReference type="GO" id="GO:0008017">
    <property type="term" value="F:microtubule binding"/>
    <property type="evidence" value="ECO:0007669"/>
    <property type="project" value="TreeGrafter"/>
</dbReference>
<gene>
    <name evidence="12" type="primary">SPC24</name>
    <name evidence="12" type="ORF">BGZ65_009498</name>
</gene>
<dbReference type="InterPro" id="IPR038066">
    <property type="entry name" value="Spc24_Fungi_globular_sf"/>
</dbReference>
<dbReference type="SUPFAM" id="SSF143026">
    <property type="entry name" value="Kinetochore globular domain"/>
    <property type="match status" value="1"/>
</dbReference>
<keyword evidence="4 10" id="KW-0498">Mitosis</keyword>
<dbReference type="GO" id="GO:0031262">
    <property type="term" value="C:Ndc80 complex"/>
    <property type="evidence" value="ECO:0007669"/>
    <property type="project" value="TreeGrafter"/>
</dbReference>
<protein>
    <recommendedName>
        <fullName evidence="10">Kinetochore protein Spc24</fullName>
    </recommendedName>
</protein>
<keyword evidence="8 10" id="KW-0131">Cell cycle</keyword>
<evidence type="ECO:0000256" key="11">
    <source>
        <dbReference type="SAM" id="MobiDB-lite"/>
    </source>
</evidence>
<dbReference type="Proteomes" id="UP000749646">
    <property type="component" value="Unassembled WGS sequence"/>
</dbReference>
<dbReference type="Pfam" id="PF08286">
    <property type="entry name" value="Spc24"/>
    <property type="match status" value="1"/>
</dbReference>
<evidence type="ECO:0000256" key="8">
    <source>
        <dbReference type="ARBA" id="ARBA00023306"/>
    </source>
</evidence>
<keyword evidence="13" id="KW-1185">Reference proteome</keyword>
<evidence type="ECO:0000256" key="5">
    <source>
        <dbReference type="ARBA" id="ARBA00022838"/>
    </source>
</evidence>
<comment type="subunit">
    <text evidence="10">Component of the NDC80 complex.</text>
</comment>
<sequence length="246" mass="28060">MQQVDSTVDGDIISLIHDVTLQFQRSGPDVQNIQRTIQDIRETEKIRREMLQEARSINQRMSRSLQISRSKGVREHVDPESMNHEDLMLQMEQKKFTAAKMIQDLDQDISSLEAEVHQLRMQSLELDSSYKSRSVDAESRTGSNERNLSPDAGTDSRGQGTARRGQGDVVMDGNEEEDIMDDAAHAMAVLRLQLYKGLGVEMLENELGVYSKARIRSSTRKDVHLVNFDDQLSPYFQTNLIWEFAS</sequence>
<evidence type="ECO:0000256" key="6">
    <source>
        <dbReference type="ARBA" id="ARBA00023054"/>
    </source>
</evidence>
<comment type="similarity">
    <text evidence="1 10">Belongs to the SPC24 family.</text>
</comment>
<keyword evidence="7 10" id="KW-0539">Nucleus</keyword>
<reference evidence="12" key="1">
    <citation type="journal article" date="2020" name="Fungal Divers.">
        <title>Resolving the Mortierellaceae phylogeny through synthesis of multi-gene phylogenetics and phylogenomics.</title>
        <authorList>
            <person name="Vandepol N."/>
            <person name="Liber J."/>
            <person name="Desiro A."/>
            <person name="Na H."/>
            <person name="Kennedy M."/>
            <person name="Barry K."/>
            <person name="Grigoriev I.V."/>
            <person name="Miller A.N."/>
            <person name="O'Donnell K."/>
            <person name="Stajich J.E."/>
            <person name="Bonito G."/>
        </authorList>
    </citation>
    <scope>NUCLEOTIDE SEQUENCE</scope>
    <source>
        <strain evidence="12">MES-2147</strain>
    </source>
</reference>
<accession>A0A9P6MBV9</accession>
<dbReference type="AlphaFoldDB" id="A0A9P6MBV9"/>
<dbReference type="OrthoDB" id="3344830at2759"/>
<feature type="compositionally biased region" description="Basic and acidic residues" evidence="11">
    <location>
        <begin position="128"/>
        <end position="139"/>
    </location>
</feature>
<evidence type="ECO:0000256" key="9">
    <source>
        <dbReference type="ARBA" id="ARBA00023328"/>
    </source>
</evidence>
<keyword evidence="9 10" id="KW-0137">Centromere</keyword>
<organism evidence="12 13">
    <name type="scientific">Modicella reniformis</name>
    <dbReference type="NCBI Taxonomy" id="1440133"/>
    <lineage>
        <taxon>Eukaryota</taxon>
        <taxon>Fungi</taxon>
        <taxon>Fungi incertae sedis</taxon>
        <taxon>Mucoromycota</taxon>
        <taxon>Mortierellomycotina</taxon>
        <taxon>Mortierellomycetes</taxon>
        <taxon>Mortierellales</taxon>
        <taxon>Mortierellaceae</taxon>
        <taxon>Modicella</taxon>
    </lineage>
</organism>
<evidence type="ECO:0000256" key="3">
    <source>
        <dbReference type="ARBA" id="ARBA00022618"/>
    </source>
</evidence>
<keyword evidence="2 10" id="KW-0158">Chromosome</keyword>
<keyword evidence="5 10" id="KW-0995">Kinetochore</keyword>
<dbReference type="InterPro" id="IPR013252">
    <property type="entry name" value="Ndc80_Spc24"/>
</dbReference>
<evidence type="ECO:0000313" key="13">
    <source>
        <dbReference type="Proteomes" id="UP000749646"/>
    </source>
</evidence>
<comment type="subcellular location">
    <subcellularLocation>
        <location evidence="10">Nucleus</location>
    </subcellularLocation>
    <subcellularLocation>
        <location evidence="10">Chromosome</location>
        <location evidence="10">Centromere</location>
        <location evidence="10">Kinetochore</location>
    </subcellularLocation>
</comment>
<keyword evidence="3 10" id="KW-0132">Cell division</keyword>
<comment type="caution">
    <text evidence="12">The sequence shown here is derived from an EMBL/GenBank/DDBJ whole genome shotgun (WGS) entry which is preliminary data.</text>
</comment>
<dbReference type="Gene3D" id="3.30.160.430">
    <property type="match status" value="1"/>
</dbReference>
<dbReference type="CDD" id="cd11565">
    <property type="entry name" value="RWD_Spc24"/>
    <property type="match status" value="1"/>
</dbReference>
<keyword evidence="6" id="KW-0175">Coiled coil</keyword>
<dbReference type="GO" id="GO:0007059">
    <property type="term" value="P:chromosome segregation"/>
    <property type="evidence" value="ECO:0007669"/>
    <property type="project" value="TreeGrafter"/>
</dbReference>